<evidence type="ECO:0000256" key="2">
    <source>
        <dbReference type="ARBA" id="ARBA00022679"/>
    </source>
</evidence>
<dbReference type="GO" id="GO:0019605">
    <property type="term" value="P:butyrate metabolic process"/>
    <property type="evidence" value="ECO:0007669"/>
    <property type="project" value="UniProtKB-UniRule"/>
</dbReference>
<dbReference type="PANTHER" id="PTHR21432">
    <property type="entry name" value="ACETYL-COA HYDROLASE-RELATED"/>
    <property type="match status" value="1"/>
</dbReference>
<feature type="binding site" evidence="3">
    <location>
        <begin position="221"/>
        <end position="225"/>
    </location>
    <ligand>
        <name>CoA</name>
        <dbReference type="ChEBI" id="CHEBI:57287"/>
    </ligand>
</feature>
<evidence type="ECO:0000256" key="3">
    <source>
        <dbReference type="HAMAP-Rule" id="MF_03228"/>
    </source>
</evidence>
<gene>
    <name evidence="6" type="ORF">H8S09_04540</name>
</gene>
<evidence type="ECO:0000259" key="5">
    <source>
        <dbReference type="Pfam" id="PF13336"/>
    </source>
</evidence>
<sequence>MTYEYFLEEYRRKLRTPEEAVSVVKDGDWVDYTCSLGKPEILDRALAKRRDELFDVKIRGNLISGPIAVAECDESQEHFTYHSWHCSAYERSLCDRGLCYYIPMVFHNNAAYYEYFLKVNVVMLSVSPMDRHGYFNYSVNTGVAAPIVRAADIVIVEINENLPKVRGGYDECIHISDIDYIVEGEHEPYPDMLMPEPTAVDRKIAELIIPYIVDGATLQIGIGSMPNALGDIIAESDLKDLGMHTELCSDAYLKMYLAGKLTNKYKQIDRGKGVFGCAVGSRNLYDWIDDNPGVAAYPLEYVNRPGVIGEIDNMVSINSCVAVDLYGQVAAESAGVRQISGTGGQLDFLVGASASKGGKAFICMSSVYKDSKGVVHSRIHPQFNGDIVTSPRSQVYFLATEYGVVNLEGRSTWERAEALVSIAHPDFRDELIREAEARKIWRRSNRR</sequence>
<accession>A0A8I0AKX2</accession>
<dbReference type="SUPFAM" id="SSF100950">
    <property type="entry name" value="NagB/RpiA/CoA transferase-like"/>
    <property type="match status" value="2"/>
</dbReference>
<keyword evidence="7" id="KW-1185">Reference proteome</keyword>
<dbReference type="InterPro" id="IPR037171">
    <property type="entry name" value="NagB/RpiA_transferase-like"/>
</dbReference>
<dbReference type="EC" id="2.8.3.-" evidence="3"/>
<organism evidence="6 7">
    <name type="scientific">Coprococcus hominis</name>
    <name type="common">ex Liu et al. 2022</name>
    <dbReference type="NCBI Taxonomy" id="2763039"/>
    <lineage>
        <taxon>Bacteria</taxon>
        <taxon>Bacillati</taxon>
        <taxon>Bacillota</taxon>
        <taxon>Clostridia</taxon>
        <taxon>Lachnospirales</taxon>
        <taxon>Lachnospiraceae</taxon>
        <taxon>Coprococcus</taxon>
    </lineage>
</organism>
<dbReference type="AlphaFoldDB" id="A0A8I0AKX2"/>
<reference evidence="6 7" key="1">
    <citation type="submission" date="2020-08" db="EMBL/GenBank/DDBJ databases">
        <title>Genome public.</title>
        <authorList>
            <person name="Liu C."/>
            <person name="Sun Q."/>
        </authorList>
    </citation>
    <scope>NUCLEOTIDE SEQUENCE [LARGE SCALE GENOMIC DNA]</scope>
    <source>
        <strain evidence="6 7">NSJ-10</strain>
    </source>
</reference>
<dbReference type="Gene3D" id="3.40.1080.20">
    <property type="entry name" value="Acetyl-CoA hydrolase/transferase C-terminal domain"/>
    <property type="match status" value="1"/>
</dbReference>
<dbReference type="PANTHER" id="PTHR21432:SF20">
    <property type="entry name" value="ACETYL-COA HYDROLASE"/>
    <property type="match status" value="1"/>
</dbReference>
<dbReference type="Gene3D" id="3.30.750.70">
    <property type="entry name" value="4-hydroxybutyrate coenzyme like domains"/>
    <property type="match status" value="1"/>
</dbReference>
<comment type="similarity">
    <text evidence="1 3">Belongs to the acetyl-CoA hydrolase/transferase family.</text>
</comment>
<feature type="binding site" evidence="3">
    <location>
        <position position="344"/>
    </location>
    <ligand>
        <name>CoA</name>
        <dbReference type="ChEBI" id="CHEBI:57287"/>
    </ligand>
</feature>
<dbReference type="EMBL" id="JACOOX010000002">
    <property type="protein sequence ID" value="MBC5662166.1"/>
    <property type="molecule type" value="Genomic_DNA"/>
</dbReference>
<dbReference type="Pfam" id="PF02550">
    <property type="entry name" value="AcetylCoA_hydro"/>
    <property type="match status" value="1"/>
</dbReference>
<dbReference type="GO" id="GO:0005737">
    <property type="term" value="C:cytoplasm"/>
    <property type="evidence" value="ECO:0007669"/>
    <property type="project" value="UniProtKB-SubCell"/>
</dbReference>
<dbReference type="InterPro" id="IPR026888">
    <property type="entry name" value="AcetylCoA_hyd_C"/>
</dbReference>
<keyword evidence="3" id="KW-0276">Fatty acid metabolism</keyword>
<feature type="active site" description="5-glutamyl coenzyme A thioester intermediate" evidence="3">
    <location>
        <position position="246"/>
    </location>
</feature>
<dbReference type="GO" id="GO:0006083">
    <property type="term" value="P:acetate metabolic process"/>
    <property type="evidence" value="ECO:0007669"/>
    <property type="project" value="InterPro"/>
</dbReference>
<keyword evidence="3" id="KW-0443">Lipid metabolism</keyword>
<comment type="function">
    <text evidence="3">Coenzyme A-transferase that converts butyrate to butyryl-CoA.</text>
</comment>
<keyword evidence="2 3" id="KW-0808">Transferase</keyword>
<comment type="caution">
    <text evidence="6">The sequence shown here is derived from an EMBL/GenBank/DDBJ whole genome shotgun (WGS) entry which is preliminary data.</text>
</comment>
<keyword evidence="3" id="KW-0963">Cytoplasm</keyword>
<feature type="domain" description="Acetyl-CoA hydrolase/transferase N-terminal" evidence="4">
    <location>
        <begin position="8"/>
        <end position="186"/>
    </location>
</feature>
<dbReference type="Pfam" id="PF13336">
    <property type="entry name" value="AcetylCoA_hyd_C"/>
    <property type="match status" value="1"/>
</dbReference>
<dbReference type="GO" id="GO:0008775">
    <property type="term" value="F:acetate CoA-transferase activity"/>
    <property type="evidence" value="ECO:0007669"/>
    <property type="project" value="InterPro"/>
</dbReference>
<dbReference type="InterPro" id="IPR003702">
    <property type="entry name" value="ActCoA_hydro_N"/>
</dbReference>
<dbReference type="UniPathway" id="UPA00863"/>
<dbReference type="RefSeq" id="WP_186847439.1">
    <property type="nucleotide sequence ID" value="NZ_JACOOX010000002.1"/>
</dbReference>
<protein>
    <recommendedName>
        <fullName evidence="3">Probable butyrate:acetyl-CoA coenzyme A-transferase</fullName>
        <shortName evidence="3">Butyrate CoA-transferase</shortName>
        <ecNumber evidence="3">2.8.3.-</ecNumber>
    </recommendedName>
</protein>
<feature type="domain" description="Acetyl-CoA hydrolase/transferase C-terminal" evidence="5">
    <location>
        <begin position="280"/>
        <end position="435"/>
    </location>
</feature>
<dbReference type="InterPro" id="IPR023990">
    <property type="entry name" value="Butryl-CoA_acetate_CoA_Tfrase"/>
</dbReference>
<comment type="catalytic activity">
    <reaction evidence="3">
        <text>butanoate + acetyl-CoA = butanoyl-CoA + acetate</text>
        <dbReference type="Rhea" id="RHEA:30071"/>
        <dbReference type="ChEBI" id="CHEBI:17968"/>
        <dbReference type="ChEBI" id="CHEBI:30089"/>
        <dbReference type="ChEBI" id="CHEBI:57288"/>
        <dbReference type="ChEBI" id="CHEBI:57371"/>
    </reaction>
</comment>
<comment type="pathway">
    <text evidence="3">Lipid metabolism; butanoate metabolism.</text>
</comment>
<feature type="binding site" evidence="3">
    <location>
        <position position="321"/>
    </location>
    <ligand>
        <name>CoA</name>
        <dbReference type="ChEBI" id="CHEBI:57287"/>
    </ligand>
</feature>
<evidence type="ECO:0000256" key="1">
    <source>
        <dbReference type="ARBA" id="ARBA00009632"/>
    </source>
</evidence>
<evidence type="ECO:0000259" key="4">
    <source>
        <dbReference type="Pfam" id="PF02550"/>
    </source>
</evidence>
<evidence type="ECO:0000313" key="7">
    <source>
        <dbReference type="Proteomes" id="UP000615234"/>
    </source>
</evidence>
<comment type="subcellular location">
    <subcellularLocation>
        <location evidence="3">Cytoplasm</location>
    </subcellularLocation>
</comment>
<dbReference type="InterPro" id="IPR046433">
    <property type="entry name" value="ActCoA_hydro"/>
</dbReference>
<dbReference type="Gene3D" id="3.40.1080.10">
    <property type="entry name" value="Glutaconate Coenzyme A-transferase"/>
    <property type="match status" value="1"/>
</dbReference>
<dbReference type="Proteomes" id="UP000615234">
    <property type="component" value="Unassembled WGS sequence"/>
</dbReference>
<dbReference type="HAMAP" id="MF_03228">
    <property type="entry name" value="But_CoA_trans"/>
    <property type="match status" value="1"/>
</dbReference>
<evidence type="ECO:0000313" key="6">
    <source>
        <dbReference type="EMBL" id="MBC5662166.1"/>
    </source>
</evidence>
<dbReference type="InterPro" id="IPR038460">
    <property type="entry name" value="AcetylCoA_hyd_C_sf"/>
</dbReference>
<dbReference type="GO" id="GO:0006084">
    <property type="term" value="P:acetyl-CoA metabolic process"/>
    <property type="evidence" value="ECO:0007669"/>
    <property type="project" value="UniProtKB-UniRule"/>
</dbReference>
<proteinExistence type="inferred from homology"/>
<name>A0A8I0AKX2_9FIRM</name>